<dbReference type="AlphaFoldDB" id="A0AAE1CK68"/>
<name>A0AAE1CK68_9GAST</name>
<dbReference type="Proteomes" id="UP001283361">
    <property type="component" value="Unassembled WGS sequence"/>
</dbReference>
<comment type="caution">
    <text evidence="2">The sequence shown here is derived from an EMBL/GenBank/DDBJ whole genome shotgun (WGS) entry which is preliminary data.</text>
</comment>
<sequence>MTYRAEDIPLDDLGKADDVIEDDIYDDDDDDIIDDDDYTYDDIYEDDDAEGDAAKGDIAETSFSIGRLPDAPLHNPSAIAGDNISNLRERLNHIKLAAVKKNLVKNCYKSIYNDYRLPLPKKIPYKEFKISKTGKTLFWTPENEKFISLINKKVGGFLALSTLTSRYGKGGITAIKNSLGLKDYTSKTRKVGELSDNTQKQVQHARDTLPPENVEITPVVIDQAFKSSGIATEALDEELTPEQSAALGTIDDPPLDLQSSA</sequence>
<protein>
    <submittedName>
        <fullName evidence="2">Uncharacterized protein</fullName>
    </submittedName>
</protein>
<keyword evidence="3" id="KW-1185">Reference proteome</keyword>
<dbReference type="EMBL" id="JAWDGP010007899">
    <property type="protein sequence ID" value="KAK3700998.1"/>
    <property type="molecule type" value="Genomic_DNA"/>
</dbReference>
<evidence type="ECO:0000256" key="1">
    <source>
        <dbReference type="SAM" id="MobiDB-lite"/>
    </source>
</evidence>
<feature type="region of interest" description="Disordered" evidence="1">
    <location>
        <begin position="238"/>
        <end position="261"/>
    </location>
</feature>
<accession>A0AAE1CK68</accession>
<evidence type="ECO:0000313" key="2">
    <source>
        <dbReference type="EMBL" id="KAK3700998.1"/>
    </source>
</evidence>
<proteinExistence type="predicted"/>
<reference evidence="2" key="1">
    <citation type="journal article" date="2023" name="G3 (Bethesda)">
        <title>A reference genome for the long-term kleptoplast-retaining sea slug Elysia crispata morphotype clarki.</title>
        <authorList>
            <person name="Eastman K.E."/>
            <person name="Pendleton A.L."/>
            <person name="Shaikh M.A."/>
            <person name="Suttiyut T."/>
            <person name="Ogas R."/>
            <person name="Tomko P."/>
            <person name="Gavelis G."/>
            <person name="Widhalm J.R."/>
            <person name="Wisecaver J.H."/>
        </authorList>
    </citation>
    <scope>NUCLEOTIDE SEQUENCE</scope>
    <source>
        <strain evidence="2">ECLA1</strain>
    </source>
</reference>
<evidence type="ECO:0000313" key="3">
    <source>
        <dbReference type="Proteomes" id="UP001283361"/>
    </source>
</evidence>
<organism evidence="2 3">
    <name type="scientific">Elysia crispata</name>
    <name type="common">lettuce slug</name>
    <dbReference type="NCBI Taxonomy" id="231223"/>
    <lineage>
        <taxon>Eukaryota</taxon>
        <taxon>Metazoa</taxon>
        <taxon>Spiralia</taxon>
        <taxon>Lophotrochozoa</taxon>
        <taxon>Mollusca</taxon>
        <taxon>Gastropoda</taxon>
        <taxon>Heterobranchia</taxon>
        <taxon>Euthyneura</taxon>
        <taxon>Panpulmonata</taxon>
        <taxon>Sacoglossa</taxon>
        <taxon>Placobranchoidea</taxon>
        <taxon>Plakobranchidae</taxon>
        <taxon>Elysia</taxon>
    </lineage>
</organism>
<gene>
    <name evidence="2" type="ORF">RRG08_063252</name>
</gene>